<gene>
    <name evidence="5" type="ORF">IM816_11900</name>
</gene>
<keyword evidence="1" id="KW-0813">Transport</keyword>
<dbReference type="SUPFAM" id="SSF52540">
    <property type="entry name" value="P-loop containing nucleoside triphosphate hydrolases"/>
    <property type="match status" value="1"/>
</dbReference>
<dbReference type="RefSeq" id="WP_250338242.1">
    <property type="nucleotide sequence ID" value="NZ_CP063231.1"/>
</dbReference>
<evidence type="ECO:0000313" key="6">
    <source>
        <dbReference type="Proteomes" id="UP001056681"/>
    </source>
</evidence>
<dbReference type="Gene3D" id="3.40.50.300">
    <property type="entry name" value="P-loop containing nucleotide triphosphate hydrolases"/>
    <property type="match status" value="1"/>
</dbReference>
<reference evidence="5" key="1">
    <citation type="submission" date="2020-10" db="EMBL/GenBank/DDBJ databases">
        <title>Whole-genome sequence of Luteibacter sp. EIF3.</title>
        <authorList>
            <person name="Friedrich I."/>
            <person name="Hertel R."/>
            <person name="Daniel R."/>
        </authorList>
    </citation>
    <scope>NUCLEOTIDE SEQUENCE</scope>
    <source>
        <strain evidence="5">EIF3</strain>
    </source>
</reference>
<proteinExistence type="predicted"/>
<dbReference type="Pfam" id="PF00005">
    <property type="entry name" value="ABC_tran"/>
    <property type="match status" value="1"/>
</dbReference>
<dbReference type="Proteomes" id="UP001056681">
    <property type="component" value="Chromosome"/>
</dbReference>
<evidence type="ECO:0000313" key="5">
    <source>
        <dbReference type="EMBL" id="URL57338.1"/>
    </source>
</evidence>
<dbReference type="InterPro" id="IPR003593">
    <property type="entry name" value="AAA+_ATPase"/>
</dbReference>
<dbReference type="PANTHER" id="PTHR42939:SF1">
    <property type="entry name" value="ABC TRANSPORTER ATP-BINDING PROTEIN ALBC-RELATED"/>
    <property type="match status" value="1"/>
</dbReference>
<dbReference type="InterPro" id="IPR003439">
    <property type="entry name" value="ABC_transporter-like_ATP-bd"/>
</dbReference>
<dbReference type="InterPro" id="IPR027417">
    <property type="entry name" value="P-loop_NTPase"/>
</dbReference>
<evidence type="ECO:0000259" key="4">
    <source>
        <dbReference type="PROSITE" id="PS50893"/>
    </source>
</evidence>
<dbReference type="InterPro" id="IPR051782">
    <property type="entry name" value="ABC_Transporter_VariousFunc"/>
</dbReference>
<evidence type="ECO:0000256" key="1">
    <source>
        <dbReference type="ARBA" id="ARBA00022448"/>
    </source>
</evidence>
<dbReference type="GO" id="GO:0005524">
    <property type="term" value="F:ATP binding"/>
    <property type="evidence" value="ECO:0007669"/>
    <property type="project" value="UniProtKB-KW"/>
</dbReference>
<protein>
    <submittedName>
        <fullName evidence="5">ABC transporter ATP-binding protein</fullName>
    </submittedName>
</protein>
<evidence type="ECO:0000256" key="3">
    <source>
        <dbReference type="ARBA" id="ARBA00022840"/>
    </source>
</evidence>
<keyword evidence="6" id="KW-1185">Reference proteome</keyword>
<name>A0ABY4SX93_9GAMM</name>
<dbReference type="PANTHER" id="PTHR42939">
    <property type="entry name" value="ABC TRANSPORTER ATP-BINDING PROTEIN ALBC-RELATED"/>
    <property type="match status" value="1"/>
</dbReference>
<organism evidence="5 6">
    <name type="scientific">Luteibacter flocculans</name>
    <dbReference type="NCBI Taxonomy" id="2780091"/>
    <lineage>
        <taxon>Bacteria</taxon>
        <taxon>Pseudomonadati</taxon>
        <taxon>Pseudomonadota</taxon>
        <taxon>Gammaproteobacteria</taxon>
        <taxon>Lysobacterales</taxon>
        <taxon>Rhodanobacteraceae</taxon>
        <taxon>Luteibacter</taxon>
    </lineage>
</organism>
<dbReference type="PROSITE" id="PS50893">
    <property type="entry name" value="ABC_TRANSPORTER_2"/>
    <property type="match status" value="1"/>
</dbReference>
<dbReference type="SMART" id="SM00382">
    <property type="entry name" value="AAA"/>
    <property type="match status" value="1"/>
</dbReference>
<dbReference type="EMBL" id="CP063231">
    <property type="protein sequence ID" value="URL57338.1"/>
    <property type="molecule type" value="Genomic_DNA"/>
</dbReference>
<keyword evidence="3 5" id="KW-0067">ATP-binding</keyword>
<feature type="domain" description="ABC transporter" evidence="4">
    <location>
        <begin position="4"/>
        <end position="211"/>
    </location>
</feature>
<keyword evidence="2" id="KW-0547">Nucleotide-binding</keyword>
<sequence length="213" mass="23185">MAELILAGVRKGYGSRCVLRDATAVLRPGLHLIEGNNGAGKSTLLSIMSGTLAPTAGRVLLDGRDMFAKRPKHRRQLAFVPAEPTFFEGVTVSSALQLYLSLQGARCVADPLDVADPFGLHQVSEVCFGDLSLGWRKRVLLHMALVTAADFIVLDEPTVGLDRDAVSVLVELIRTQPADRLIVLTCHEPSVLERAELRRHRLESLPGGSILRF</sequence>
<evidence type="ECO:0000256" key="2">
    <source>
        <dbReference type="ARBA" id="ARBA00022741"/>
    </source>
</evidence>
<accession>A0ABY4SX93</accession>